<organism evidence="2 3">
    <name type="scientific">Hymenobacter daecheongensis DSM 21074</name>
    <dbReference type="NCBI Taxonomy" id="1121955"/>
    <lineage>
        <taxon>Bacteria</taxon>
        <taxon>Pseudomonadati</taxon>
        <taxon>Bacteroidota</taxon>
        <taxon>Cytophagia</taxon>
        <taxon>Cytophagales</taxon>
        <taxon>Hymenobacteraceae</taxon>
        <taxon>Hymenobacter</taxon>
    </lineage>
</organism>
<evidence type="ECO:0000256" key="1">
    <source>
        <dbReference type="SAM" id="MobiDB-lite"/>
    </source>
</evidence>
<dbReference type="AlphaFoldDB" id="A0A1M6J7W1"/>
<evidence type="ECO:0000313" key="2">
    <source>
        <dbReference type="EMBL" id="SHJ42803.1"/>
    </source>
</evidence>
<dbReference type="Proteomes" id="UP000184418">
    <property type="component" value="Unassembled WGS sequence"/>
</dbReference>
<gene>
    <name evidence="2" type="ORF">SAMN02745146_3135</name>
</gene>
<keyword evidence="3" id="KW-1185">Reference proteome</keyword>
<reference evidence="2 3" key="1">
    <citation type="submission" date="2016-11" db="EMBL/GenBank/DDBJ databases">
        <authorList>
            <person name="Jaros S."/>
            <person name="Januszkiewicz K."/>
            <person name="Wedrychowicz H."/>
        </authorList>
    </citation>
    <scope>NUCLEOTIDE SEQUENCE [LARGE SCALE GENOMIC DNA]</scope>
    <source>
        <strain evidence="2 3">DSM 21074</strain>
    </source>
</reference>
<dbReference type="RefSeq" id="WP_073110919.1">
    <property type="nucleotide sequence ID" value="NZ_FQYN01000006.1"/>
</dbReference>
<feature type="compositionally biased region" description="Basic and acidic residues" evidence="1">
    <location>
        <begin position="75"/>
        <end position="93"/>
    </location>
</feature>
<accession>A0A1M6J7W1</accession>
<name>A0A1M6J7W1_9BACT</name>
<evidence type="ECO:0000313" key="3">
    <source>
        <dbReference type="Proteomes" id="UP000184418"/>
    </source>
</evidence>
<dbReference type="OrthoDB" id="884544at2"/>
<proteinExistence type="predicted"/>
<dbReference type="STRING" id="1121955.SAMN02745146_3135"/>
<feature type="region of interest" description="Disordered" evidence="1">
    <location>
        <begin position="70"/>
        <end position="129"/>
    </location>
</feature>
<protein>
    <submittedName>
        <fullName evidence="2">Uncharacterized protein</fullName>
    </submittedName>
</protein>
<sequence length="139" mass="15560">MAIDVTLLLTRAQCDEVTKELDKRLRRLDNKEQNYDYQDEVGGEFATDLNQELTGLNLRIANFDSYLATLTAGTPEHDRTTDDRRKADDRRGDIQAQQRKRGGPKVVLGQSALKETQSRSASLEEDKAAVVAHRATLSA</sequence>
<dbReference type="EMBL" id="FQYN01000006">
    <property type="protein sequence ID" value="SHJ42803.1"/>
    <property type="molecule type" value="Genomic_DNA"/>
</dbReference>